<dbReference type="GO" id="GO:0071555">
    <property type="term" value="P:cell wall organization"/>
    <property type="evidence" value="ECO:0007669"/>
    <property type="project" value="UniProtKB-UniRule"/>
</dbReference>
<evidence type="ECO:0000256" key="7">
    <source>
        <dbReference type="ARBA" id="ARBA00023316"/>
    </source>
</evidence>
<evidence type="ECO:0000256" key="1">
    <source>
        <dbReference type="ARBA" id="ARBA00004752"/>
    </source>
</evidence>
<feature type="active site" description="Nucleophile" evidence="9">
    <location>
        <position position="128"/>
    </location>
</feature>
<dbReference type="OrthoDB" id="9787225at2"/>
<dbReference type="Proteomes" id="UP000198892">
    <property type="component" value="Unassembled WGS sequence"/>
</dbReference>
<evidence type="ECO:0000256" key="2">
    <source>
        <dbReference type="ARBA" id="ARBA00005992"/>
    </source>
</evidence>
<keyword evidence="3" id="KW-0808">Transferase</keyword>
<evidence type="ECO:0000259" key="10">
    <source>
        <dbReference type="PROSITE" id="PS52029"/>
    </source>
</evidence>
<protein>
    <submittedName>
        <fullName evidence="11">L,D-transpeptidase catalytic domain</fullName>
    </submittedName>
</protein>
<evidence type="ECO:0000313" key="11">
    <source>
        <dbReference type="EMBL" id="SFP24278.1"/>
    </source>
</evidence>
<keyword evidence="12" id="KW-1185">Reference proteome</keyword>
<dbReference type="PANTHER" id="PTHR30582:SF4">
    <property type="entry name" value="L,D-TRANSPEPTIDASE YQJB-RELATED"/>
    <property type="match status" value="1"/>
</dbReference>
<dbReference type="InterPro" id="IPR050979">
    <property type="entry name" value="LD-transpeptidase"/>
</dbReference>
<evidence type="ECO:0000256" key="5">
    <source>
        <dbReference type="ARBA" id="ARBA00022960"/>
    </source>
</evidence>
<feature type="active site" description="Proton donor/acceptor" evidence="9">
    <location>
        <position position="112"/>
    </location>
</feature>
<dbReference type="EMBL" id="FOXD01000003">
    <property type="protein sequence ID" value="SFP24278.1"/>
    <property type="molecule type" value="Genomic_DNA"/>
</dbReference>
<keyword evidence="6 9" id="KW-0573">Peptidoglycan synthesis</keyword>
<feature type="domain" description="L,D-TPase catalytic" evidence="10">
    <location>
        <begin position="28"/>
        <end position="152"/>
    </location>
</feature>
<comment type="similarity">
    <text evidence="2">Belongs to the YkuD family.</text>
</comment>
<dbReference type="PANTHER" id="PTHR30582">
    <property type="entry name" value="L,D-TRANSPEPTIDASE"/>
    <property type="match status" value="1"/>
</dbReference>
<proteinExistence type="inferred from homology"/>
<evidence type="ECO:0000256" key="8">
    <source>
        <dbReference type="ARBA" id="ARBA00060592"/>
    </source>
</evidence>
<dbReference type="GO" id="GO:0071972">
    <property type="term" value="F:peptidoglycan L,D-transpeptidase activity"/>
    <property type="evidence" value="ECO:0007669"/>
    <property type="project" value="TreeGrafter"/>
</dbReference>
<dbReference type="PROSITE" id="PS52029">
    <property type="entry name" value="LD_TPASE"/>
    <property type="match status" value="1"/>
</dbReference>
<dbReference type="RefSeq" id="WP_093335428.1">
    <property type="nucleotide sequence ID" value="NZ_FOXD01000003.1"/>
</dbReference>
<dbReference type="UniPathway" id="UPA00219"/>
<evidence type="ECO:0000256" key="4">
    <source>
        <dbReference type="ARBA" id="ARBA00022801"/>
    </source>
</evidence>
<dbReference type="AlphaFoldDB" id="A0A1I5NR24"/>
<dbReference type="Gene3D" id="2.40.440.10">
    <property type="entry name" value="L,D-transpeptidase catalytic domain-like"/>
    <property type="match status" value="1"/>
</dbReference>
<dbReference type="InterPro" id="IPR038063">
    <property type="entry name" value="Transpep_catalytic_dom"/>
</dbReference>
<evidence type="ECO:0000313" key="12">
    <source>
        <dbReference type="Proteomes" id="UP000198892"/>
    </source>
</evidence>
<comment type="pathway">
    <text evidence="8">Glycan biosynthesis.</text>
</comment>
<organism evidence="11 12">
    <name type="scientific">Salibacterium halotolerans</name>
    <dbReference type="NCBI Taxonomy" id="1884432"/>
    <lineage>
        <taxon>Bacteria</taxon>
        <taxon>Bacillati</taxon>
        <taxon>Bacillota</taxon>
        <taxon>Bacilli</taxon>
        <taxon>Bacillales</taxon>
        <taxon>Bacillaceae</taxon>
    </lineage>
</organism>
<sequence>MTGGHTLLFMFVLSVLWPLNTAPEAGDPYIIINKSSNTLAYIHEGRIVEEYPVATGKKEELTPEGEFTVIVKAVRPYYRKKDIKGGSPDNPLGSRWIGFDADNTNGRVYGIHGTNRPSSIGGYVSNGCVRMRNQDVNELFEKVENGVDVWIESSTQSMEALAEKRGVLYDRKPFYLQEDLKKL</sequence>
<dbReference type="GO" id="GO:0008360">
    <property type="term" value="P:regulation of cell shape"/>
    <property type="evidence" value="ECO:0007669"/>
    <property type="project" value="UniProtKB-UniRule"/>
</dbReference>
<evidence type="ECO:0000256" key="9">
    <source>
        <dbReference type="PROSITE-ProRule" id="PRU01373"/>
    </source>
</evidence>
<dbReference type="CDD" id="cd16913">
    <property type="entry name" value="YkuD_like"/>
    <property type="match status" value="1"/>
</dbReference>
<dbReference type="STRING" id="1884432.SAMN05518683_103248"/>
<dbReference type="Pfam" id="PF03734">
    <property type="entry name" value="YkuD"/>
    <property type="match status" value="1"/>
</dbReference>
<name>A0A1I5NR24_9BACI</name>
<dbReference type="InterPro" id="IPR005490">
    <property type="entry name" value="LD_TPept_cat_dom"/>
</dbReference>
<keyword evidence="7 9" id="KW-0961">Cell wall biogenesis/degradation</keyword>
<gene>
    <name evidence="11" type="ORF">SAMN05518683_103248</name>
</gene>
<evidence type="ECO:0000256" key="6">
    <source>
        <dbReference type="ARBA" id="ARBA00022984"/>
    </source>
</evidence>
<dbReference type="GO" id="GO:0005576">
    <property type="term" value="C:extracellular region"/>
    <property type="evidence" value="ECO:0007669"/>
    <property type="project" value="TreeGrafter"/>
</dbReference>
<dbReference type="GO" id="GO:0018104">
    <property type="term" value="P:peptidoglycan-protein cross-linking"/>
    <property type="evidence" value="ECO:0007669"/>
    <property type="project" value="TreeGrafter"/>
</dbReference>
<comment type="pathway">
    <text evidence="1 9">Cell wall biogenesis; peptidoglycan biosynthesis.</text>
</comment>
<dbReference type="SUPFAM" id="SSF141523">
    <property type="entry name" value="L,D-transpeptidase catalytic domain-like"/>
    <property type="match status" value="1"/>
</dbReference>
<reference evidence="12" key="1">
    <citation type="submission" date="2016-10" db="EMBL/GenBank/DDBJ databases">
        <authorList>
            <person name="Varghese N."/>
            <person name="Submissions S."/>
        </authorList>
    </citation>
    <scope>NUCLEOTIDE SEQUENCE [LARGE SCALE GENOMIC DNA]</scope>
    <source>
        <strain evidence="12">S7</strain>
    </source>
</reference>
<dbReference type="GO" id="GO:0016740">
    <property type="term" value="F:transferase activity"/>
    <property type="evidence" value="ECO:0007669"/>
    <property type="project" value="UniProtKB-KW"/>
</dbReference>
<keyword evidence="4" id="KW-0378">Hydrolase</keyword>
<accession>A0A1I5NR24</accession>
<evidence type="ECO:0000256" key="3">
    <source>
        <dbReference type="ARBA" id="ARBA00022679"/>
    </source>
</evidence>
<keyword evidence="5 9" id="KW-0133">Cell shape</keyword>
<dbReference type="FunFam" id="2.40.440.10:FF:000003">
    <property type="entry name" value="L,D-transpeptidase YciB"/>
    <property type="match status" value="1"/>
</dbReference>